<dbReference type="InterPro" id="IPR019787">
    <property type="entry name" value="Znf_PHD-finger"/>
</dbReference>
<feature type="region of interest" description="Disordered" evidence="6">
    <location>
        <begin position="545"/>
        <end position="581"/>
    </location>
</feature>
<dbReference type="InterPro" id="IPR001965">
    <property type="entry name" value="Znf_PHD"/>
</dbReference>
<dbReference type="Pfam" id="PF13832">
    <property type="entry name" value="zf-HC5HC2H_2"/>
    <property type="match status" value="1"/>
</dbReference>
<evidence type="ECO:0000313" key="9">
    <source>
        <dbReference type="EMBL" id="KAF0931283.1"/>
    </source>
</evidence>
<dbReference type="PROSITE" id="PS50016">
    <property type="entry name" value="ZF_PHD_2"/>
    <property type="match status" value="1"/>
</dbReference>
<dbReference type="InterPro" id="IPR011011">
    <property type="entry name" value="Znf_FYVE_PHD"/>
</dbReference>
<protein>
    <recommendedName>
        <fullName evidence="11">PHD-type domain-containing protein</fullName>
    </recommendedName>
</protein>
<dbReference type="PROSITE" id="PS01359">
    <property type="entry name" value="ZF_PHD_1"/>
    <property type="match status" value="1"/>
</dbReference>
<keyword evidence="2" id="KW-0479">Metal-binding</keyword>
<dbReference type="Pfam" id="PF13831">
    <property type="entry name" value="PHD_2"/>
    <property type="match status" value="1"/>
</dbReference>
<dbReference type="PANTHER" id="PTHR13793:SF107">
    <property type="entry name" value="BROMODOMAIN-CONTAINING PROTEIN HOMOLOG"/>
    <property type="match status" value="1"/>
</dbReference>
<name>A0A6G1F338_9ORYZ</name>
<dbReference type="InterPro" id="IPR034732">
    <property type="entry name" value="EPHD"/>
</dbReference>
<evidence type="ECO:0008006" key="11">
    <source>
        <dbReference type="Google" id="ProtNLM"/>
    </source>
</evidence>
<feature type="domain" description="PHD-type" evidence="7">
    <location>
        <begin position="82"/>
        <end position="131"/>
    </location>
</feature>
<organism evidence="9 10">
    <name type="scientific">Oryza meyeriana var. granulata</name>
    <dbReference type="NCBI Taxonomy" id="110450"/>
    <lineage>
        <taxon>Eukaryota</taxon>
        <taxon>Viridiplantae</taxon>
        <taxon>Streptophyta</taxon>
        <taxon>Embryophyta</taxon>
        <taxon>Tracheophyta</taxon>
        <taxon>Spermatophyta</taxon>
        <taxon>Magnoliopsida</taxon>
        <taxon>Liliopsida</taxon>
        <taxon>Poales</taxon>
        <taxon>Poaceae</taxon>
        <taxon>BOP clade</taxon>
        <taxon>Oryzoideae</taxon>
        <taxon>Oryzeae</taxon>
        <taxon>Oryzinae</taxon>
        <taxon>Oryza</taxon>
        <taxon>Oryza meyeriana</taxon>
    </lineage>
</organism>
<dbReference type="EMBL" id="SPHZ02000001">
    <property type="protein sequence ID" value="KAF0931283.1"/>
    <property type="molecule type" value="Genomic_DNA"/>
</dbReference>
<gene>
    <name evidence="9" type="ORF">E2562_002630</name>
</gene>
<feature type="region of interest" description="Disordered" evidence="6">
    <location>
        <begin position="397"/>
        <end position="428"/>
    </location>
</feature>
<evidence type="ECO:0000259" key="7">
    <source>
        <dbReference type="PROSITE" id="PS50016"/>
    </source>
</evidence>
<dbReference type="InterPro" id="IPR013083">
    <property type="entry name" value="Znf_RING/FYVE/PHD"/>
</dbReference>
<dbReference type="GO" id="GO:0009733">
    <property type="term" value="P:response to auxin"/>
    <property type="evidence" value="ECO:0007669"/>
    <property type="project" value="InterPro"/>
</dbReference>
<keyword evidence="3 5" id="KW-0863">Zinc-finger</keyword>
<reference evidence="9 10" key="1">
    <citation type="submission" date="2019-11" db="EMBL/GenBank/DDBJ databases">
        <title>Whole genome sequence of Oryza granulata.</title>
        <authorList>
            <person name="Li W."/>
        </authorList>
    </citation>
    <scope>NUCLEOTIDE SEQUENCE [LARGE SCALE GENOMIC DNA]</scope>
    <source>
        <strain evidence="10">cv. Menghai</strain>
        <tissue evidence="9">Leaf</tissue>
    </source>
</reference>
<evidence type="ECO:0000256" key="1">
    <source>
        <dbReference type="ARBA" id="ARBA00006974"/>
    </source>
</evidence>
<dbReference type="OrthoDB" id="20839at2759"/>
<dbReference type="SUPFAM" id="SSF57903">
    <property type="entry name" value="FYVE/PHD zinc finger"/>
    <property type="match status" value="1"/>
</dbReference>
<dbReference type="PROSITE" id="PS51805">
    <property type="entry name" value="EPHD"/>
    <property type="match status" value="1"/>
</dbReference>
<evidence type="ECO:0000313" key="10">
    <source>
        <dbReference type="Proteomes" id="UP000479710"/>
    </source>
</evidence>
<dbReference type="GO" id="GO:0008270">
    <property type="term" value="F:zinc ion binding"/>
    <property type="evidence" value="ECO:0007669"/>
    <property type="project" value="UniProtKB-KW"/>
</dbReference>
<feature type="domain" description="PHD-type" evidence="8">
    <location>
        <begin position="151"/>
        <end position="260"/>
    </location>
</feature>
<dbReference type="Pfam" id="PF02519">
    <property type="entry name" value="Auxin_inducible"/>
    <property type="match status" value="1"/>
</dbReference>
<evidence type="ECO:0000256" key="3">
    <source>
        <dbReference type="ARBA" id="ARBA00022771"/>
    </source>
</evidence>
<evidence type="ECO:0000256" key="5">
    <source>
        <dbReference type="PROSITE-ProRule" id="PRU00146"/>
    </source>
</evidence>
<dbReference type="Gene3D" id="3.30.40.10">
    <property type="entry name" value="Zinc/RING finger domain, C3HC4 (zinc finger)"/>
    <property type="match status" value="2"/>
</dbReference>
<comment type="similarity">
    <text evidence="1">Belongs to the ARG7 family.</text>
</comment>
<dbReference type="GO" id="GO:0006357">
    <property type="term" value="P:regulation of transcription by RNA polymerase II"/>
    <property type="evidence" value="ECO:0007669"/>
    <property type="project" value="TreeGrafter"/>
</dbReference>
<proteinExistence type="inferred from homology"/>
<sequence length="581" mass="64451">KLRNVGEKRGDIKKPRPFWLQLQLLLWPPHSSPKFSAGPPRVGQRTSSLLRLKDLSKPLNNKVSQDTNRGIFHMPIYSKENALHCDVCIRSETVLNRIFVCSRCKAAVHIDCYRNLENSTGPWKCELCEDISPEDACVVEQSDCNGTKLSLVQCDLCHGTSGAFRKTADGQWIHAFCAEWLLETKYVRGQDSPVNGMESLVKDTDTCCVCLRTVGACLKCDSGDCQTTFHPYCARHAGFYMNTKGSGGMLQHKAYCSKHSIEQKEAEMQQYGPEEFNSMKRMRVELEKLRLLCERIIKREKVKRERVLCDHDILAKTKDTLVFSYLAHGASSESATTSVNNKSYSGTMQRSDDVTVDSTISGKKPIRFSLNKKDAEINTADSSRTLISFKRKLSERGSLAGKQLPQRPVTSQKLEAGEKKTKDKKRGSCNGGEVVVAVGEEAEEEGTASSVLLVGAAMLQGEEKKAGKVKKGWLAVRVGVEGDGDDDVGFRRFVIPIAYLYHPLFRRLLEAARDAYGYDAAGPLRLPCSVDEFLRLRSLVERETHAAGGSGSSSSPHRVHAGGGHHHHYSFSPCTRAKVSS</sequence>
<feature type="non-terminal residue" evidence="9">
    <location>
        <position position="1"/>
    </location>
</feature>
<feature type="compositionally biased region" description="Basic residues" evidence="6">
    <location>
        <begin position="557"/>
        <end position="569"/>
    </location>
</feature>
<dbReference type="Proteomes" id="UP000479710">
    <property type="component" value="Unassembled WGS sequence"/>
</dbReference>
<dbReference type="SMART" id="SM00249">
    <property type="entry name" value="PHD"/>
    <property type="match status" value="2"/>
</dbReference>
<dbReference type="PANTHER" id="PTHR13793">
    <property type="entry name" value="PHD FINGER PROTEINS"/>
    <property type="match status" value="1"/>
</dbReference>
<accession>A0A6G1F338</accession>
<evidence type="ECO:0000256" key="6">
    <source>
        <dbReference type="SAM" id="MobiDB-lite"/>
    </source>
</evidence>
<dbReference type="InterPro" id="IPR019786">
    <property type="entry name" value="Zinc_finger_PHD-type_CS"/>
</dbReference>
<comment type="caution">
    <text evidence="9">The sequence shown here is derived from an EMBL/GenBank/DDBJ whole genome shotgun (WGS) entry which is preliminary data.</text>
</comment>
<keyword evidence="4" id="KW-0862">Zinc</keyword>
<dbReference type="CDD" id="cd15571">
    <property type="entry name" value="ePHD"/>
    <property type="match status" value="1"/>
</dbReference>
<keyword evidence="10" id="KW-1185">Reference proteome</keyword>
<dbReference type="AlphaFoldDB" id="A0A6G1F338"/>
<dbReference type="InterPro" id="IPR050701">
    <property type="entry name" value="Histone_Mod_Regulator"/>
</dbReference>
<dbReference type="InterPro" id="IPR003676">
    <property type="entry name" value="SAUR_fam"/>
</dbReference>
<evidence type="ECO:0000256" key="4">
    <source>
        <dbReference type="ARBA" id="ARBA00022833"/>
    </source>
</evidence>
<evidence type="ECO:0000256" key="2">
    <source>
        <dbReference type="ARBA" id="ARBA00022723"/>
    </source>
</evidence>
<evidence type="ECO:0000259" key="8">
    <source>
        <dbReference type="PROSITE" id="PS51805"/>
    </source>
</evidence>